<dbReference type="Pfam" id="PF00106">
    <property type="entry name" value="adh_short"/>
    <property type="match status" value="1"/>
</dbReference>
<sequence>MSDTKVALITGGSSGLGRELVRTLSDDGWQVITDARNSEALAHETRDLPGVTGIAGDILDLDHQDELAAAAHDLGRLDLLVHNASTLGPTPLRPLAEAQLADIGTVLRTNAGAPLALTIKVLDLLRASSGVLVGISSDAAVEHYEGWGLYAAGKAALDQFILTVGVETPEIVAYAVDPGDMRTPMHQAAFPGRTSRTGRNLPPSYLACGICGSNVRSRAATEPPICRRARPAGSRHEHPTKFLPRCAPPNTSRGPRMSTPRSFSPAALLRILRGDPA</sequence>
<organism evidence="4 5">
    <name type="scientific">Flexivirga alba</name>
    <dbReference type="NCBI Taxonomy" id="702742"/>
    <lineage>
        <taxon>Bacteria</taxon>
        <taxon>Bacillati</taxon>
        <taxon>Actinomycetota</taxon>
        <taxon>Actinomycetes</taxon>
        <taxon>Micrococcales</taxon>
        <taxon>Dermacoccaceae</taxon>
        <taxon>Flexivirga</taxon>
    </lineage>
</organism>
<feature type="region of interest" description="Disordered" evidence="3">
    <location>
        <begin position="229"/>
        <end position="262"/>
    </location>
</feature>
<dbReference type="PROSITE" id="PS00061">
    <property type="entry name" value="ADH_SHORT"/>
    <property type="match status" value="1"/>
</dbReference>
<name>A0ABW2AFC5_9MICO</name>
<dbReference type="EC" id="1.-.-.-" evidence="4"/>
<protein>
    <submittedName>
        <fullName evidence="4">SDR family oxidoreductase</fullName>
        <ecNumber evidence="4">1.-.-.-</ecNumber>
    </submittedName>
</protein>
<evidence type="ECO:0000256" key="3">
    <source>
        <dbReference type="SAM" id="MobiDB-lite"/>
    </source>
</evidence>
<dbReference type="InterPro" id="IPR002347">
    <property type="entry name" value="SDR_fam"/>
</dbReference>
<dbReference type="PRINTS" id="PR00081">
    <property type="entry name" value="GDHRDH"/>
</dbReference>
<dbReference type="EMBL" id="JBHSWH010000001">
    <property type="protein sequence ID" value="MFC6705520.1"/>
    <property type="molecule type" value="Genomic_DNA"/>
</dbReference>
<dbReference type="GO" id="GO:0016491">
    <property type="term" value="F:oxidoreductase activity"/>
    <property type="evidence" value="ECO:0007669"/>
    <property type="project" value="UniProtKB-KW"/>
</dbReference>
<evidence type="ECO:0000256" key="1">
    <source>
        <dbReference type="ARBA" id="ARBA00006484"/>
    </source>
</evidence>
<evidence type="ECO:0000313" key="4">
    <source>
        <dbReference type="EMBL" id="MFC6705520.1"/>
    </source>
</evidence>
<evidence type="ECO:0000256" key="2">
    <source>
        <dbReference type="ARBA" id="ARBA00023002"/>
    </source>
</evidence>
<comment type="similarity">
    <text evidence="1">Belongs to the short-chain dehydrogenases/reductases (SDR) family.</text>
</comment>
<dbReference type="SUPFAM" id="SSF51735">
    <property type="entry name" value="NAD(P)-binding Rossmann-fold domains"/>
    <property type="match status" value="1"/>
</dbReference>
<dbReference type="RefSeq" id="WP_382400730.1">
    <property type="nucleotide sequence ID" value="NZ_JBHSWH010000001.1"/>
</dbReference>
<keyword evidence="2 4" id="KW-0560">Oxidoreductase</keyword>
<dbReference type="PANTHER" id="PTHR42901:SF1">
    <property type="entry name" value="ALCOHOL DEHYDROGENASE"/>
    <property type="match status" value="1"/>
</dbReference>
<dbReference type="InterPro" id="IPR020904">
    <property type="entry name" value="Sc_DH/Rdtase_CS"/>
</dbReference>
<accession>A0ABW2AFC5</accession>
<dbReference type="Gene3D" id="3.40.50.720">
    <property type="entry name" value="NAD(P)-binding Rossmann-like Domain"/>
    <property type="match status" value="1"/>
</dbReference>
<dbReference type="PANTHER" id="PTHR42901">
    <property type="entry name" value="ALCOHOL DEHYDROGENASE"/>
    <property type="match status" value="1"/>
</dbReference>
<evidence type="ECO:0000313" key="5">
    <source>
        <dbReference type="Proteomes" id="UP001596298"/>
    </source>
</evidence>
<proteinExistence type="inferred from homology"/>
<gene>
    <name evidence="4" type="ORF">ACFQDH_09625</name>
</gene>
<dbReference type="Proteomes" id="UP001596298">
    <property type="component" value="Unassembled WGS sequence"/>
</dbReference>
<dbReference type="CDD" id="cd05233">
    <property type="entry name" value="SDR_c"/>
    <property type="match status" value="1"/>
</dbReference>
<dbReference type="InterPro" id="IPR036291">
    <property type="entry name" value="NAD(P)-bd_dom_sf"/>
</dbReference>
<keyword evidence="5" id="KW-1185">Reference proteome</keyword>
<reference evidence="5" key="1">
    <citation type="journal article" date="2019" name="Int. J. Syst. Evol. Microbiol.">
        <title>The Global Catalogue of Microorganisms (GCM) 10K type strain sequencing project: providing services to taxonomists for standard genome sequencing and annotation.</title>
        <authorList>
            <consortium name="The Broad Institute Genomics Platform"/>
            <consortium name="The Broad Institute Genome Sequencing Center for Infectious Disease"/>
            <person name="Wu L."/>
            <person name="Ma J."/>
        </authorList>
    </citation>
    <scope>NUCLEOTIDE SEQUENCE [LARGE SCALE GENOMIC DNA]</scope>
    <source>
        <strain evidence="5">CCUG 58127</strain>
    </source>
</reference>
<comment type="caution">
    <text evidence="4">The sequence shown here is derived from an EMBL/GenBank/DDBJ whole genome shotgun (WGS) entry which is preliminary data.</text>
</comment>